<organism evidence="1 2">
    <name type="scientific">Racocetra persica</name>
    <dbReference type="NCBI Taxonomy" id="160502"/>
    <lineage>
        <taxon>Eukaryota</taxon>
        <taxon>Fungi</taxon>
        <taxon>Fungi incertae sedis</taxon>
        <taxon>Mucoromycota</taxon>
        <taxon>Glomeromycotina</taxon>
        <taxon>Glomeromycetes</taxon>
        <taxon>Diversisporales</taxon>
        <taxon>Gigasporaceae</taxon>
        <taxon>Racocetra</taxon>
    </lineage>
</organism>
<proteinExistence type="predicted"/>
<sequence length="64" mass="7718">KTSEDKENYETIPTFQKFATLQINLEHSREMIRGSSFDLMLIGNFYPVKYWRFFKDISFRACDI</sequence>
<reference evidence="1" key="1">
    <citation type="submission" date="2021-06" db="EMBL/GenBank/DDBJ databases">
        <authorList>
            <person name="Kallberg Y."/>
            <person name="Tangrot J."/>
            <person name="Rosling A."/>
        </authorList>
    </citation>
    <scope>NUCLEOTIDE SEQUENCE</scope>
    <source>
        <strain evidence="1">MA461A</strain>
    </source>
</reference>
<comment type="caution">
    <text evidence="1">The sequence shown here is derived from an EMBL/GenBank/DDBJ whole genome shotgun (WGS) entry which is preliminary data.</text>
</comment>
<evidence type="ECO:0000313" key="2">
    <source>
        <dbReference type="Proteomes" id="UP000789920"/>
    </source>
</evidence>
<gene>
    <name evidence="1" type="ORF">RPERSI_LOCUS32962</name>
</gene>
<dbReference type="Proteomes" id="UP000789920">
    <property type="component" value="Unassembled WGS sequence"/>
</dbReference>
<accession>A0ACA9SM89</accession>
<keyword evidence="2" id="KW-1185">Reference proteome</keyword>
<dbReference type="EMBL" id="CAJVQC010140103">
    <property type="protein sequence ID" value="CAG8843869.1"/>
    <property type="molecule type" value="Genomic_DNA"/>
</dbReference>
<feature type="non-terminal residue" evidence="1">
    <location>
        <position position="64"/>
    </location>
</feature>
<evidence type="ECO:0000313" key="1">
    <source>
        <dbReference type="EMBL" id="CAG8843869.1"/>
    </source>
</evidence>
<feature type="non-terminal residue" evidence="1">
    <location>
        <position position="1"/>
    </location>
</feature>
<protein>
    <submittedName>
        <fullName evidence="1">1169_t:CDS:1</fullName>
    </submittedName>
</protein>
<name>A0ACA9SM89_9GLOM</name>